<dbReference type="InterPro" id="IPR017900">
    <property type="entry name" value="4Fe4S_Fe_S_CS"/>
</dbReference>
<name>A0A1I0CWJ8_9FIRM</name>
<keyword evidence="1" id="KW-0479">Metal-binding</keyword>
<protein>
    <submittedName>
        <fullName evidence="5">Coenzyme F420-reducing hydrogenase, beta subunit</fullName>
    </submittedName>
</protein>
<dbReference type="AlphaFoldDB" id="A0A1I0CWJ8"/>
<reference evidence="6" key="1">
    <citation type="submission" date="2016-10" db="EMBL/GenBank/DDBJ databases">
        <authorList>
            <person name="Varghese N."/>
            <person name="Submissions S."/>
        </authorList>
    </citation>
    <scope>NUCLEOTIDE SEQUENCE [LARGE SCALE GENOMIC DNA]</scope>
    <source>
        <strain evidence="6">DSM 1551</strain>
    </source>
</reference>
<dbReference type="InterPro" id="IPR052977">
    <property type="entry name" value="Polyferredoxin-like_ET"/>
</dbReference>
<dbReference type="Pfam" id="PF12838">
    <property type="entry name" value="Fer4_7"/>
    <property type="match status" value="1"/>
</dbReference>
<dbReference type="PROSITE" id="PS51379">
    <property type="entry name" value="4FE4S_FER_2"/>
    <property type="match status" value="2"/>
</dbReference>
<dbReference type="GO" id="GO:0046872">
    <property type="term" value="F:metal ion binding"/>
    <property type="evidence" value="ECO:0007669"/>
    <property type="project" value="UniProtKB-KW"/>
</dbReference>
<keyword evidence="2" id="KW-0408">Iron</keyword>
<dbReference type="PANTHER" id="PTHR43193">
    <property type="match status" value="1"/>
</dbReference>
<dbReference type="InterPro" id="IPR007525">
    <property type="entry name" value="FrhB_FdhB_C"/>
</dbReference>
<dbReference type="EMBL" id="FOIN01000004">
    <property type="protein sequence ID" value="SET24207.1"/>
    <property type="molecule type" value="Genomic_DNA"/>
</dbReference>
<accession>A0A1I0CWJ8</accession>
<evidence type="ECO:0000256" key="3">
    <source>
        <dbReference type="ARBA" id="ARBA00023014"/>
    </source>
</evidence>
<dbReference type="SUPFAM" id="SSF54862">
    <property type="entry name" value="4Fe-4S ferredoxins"/>
    <property type="match status" value="1"/>
</dbReference>
<dbReference type="Proteomes" id="UP000198558">
    <property type="component" value="Unassembled WGS sequence"/>
</dbReference>
<evidence type="ECO:0000313" key="6">
    <source>
        <dbReference type="Proteomes" id="UP000198558"/>
    </source>
</evidence>
<keyword evidence="3" id="KW-0411">Iron-sulfur</keyword>
<evidence type="ECO:0000313" key="5">
    <source>
        <dbReference type="EMBL" id="SET24207.1"/>
    </source>
</evidence>
<dbReference type="Gene3D" id="3.30.70.20">
    <property type="match status" value="1"/>
</dbReference>
<dbReference type="RefSeq" id="WP_092352405.1">
    <property type="nucleotide sequence ID" value="NZ_FOIN01000004.1"/>
</dbReference>
<proteinExistence type="predicted"/>
<gene>
    <name evidence="5" type="ORF">SAMN04489758_10442</name>
</gene>
<evidence type="ECO:0000259" key="4">
    <source>
        <dbReference type="PROSITE" id="PS51379"/>
    </source>
</evidence>
<dbReference type="PROSITE" id="PS00198">
    <property type="entry name" value="4FE4S_FER_1"/>
    <property type="match status" value="2"/>
</dbReference>
<feature type="domain" description="4Fe-4S ferredoxin-type" evidence="4">
    <location>
        <begin position="1"/>
        <end position="28"/>
    </location>
</feature>
<keyword evidence="6" id="KW-1185">Reference proteome</keyword>
<dbReference type="OrthoDB" id="9803397at2"/>
<dbReference type="InterPro" id="IPR017896">
    <property type="entry name" value="4Fe4S_Fe-S-bd"/>
</dbReference>
<sequence length="373" mass="42806">MKITKNNCTGCGACMISCPTGCISMRENKLSEIVPYINLEKCIACKKCVNTCPQNKQLSYSTPYKCYVAWSKKSDDRIKSASGGIATVMARYQLENNNYFYGCDYDCNINLKHFLVNSEKDISKIRGSKYSQSNSYDIYLDVKEKLKDGKVVFVGTPCQVAGLKSIIGKSNENLITVDLVCHGTPPNEYLKKHIHNLNIKKIDKILFRGEYDQKLTILENENIIYQKDKTKDTYFSAFYANMISRNSCYDCKYAKGSRISDITIADFWGLKKLNNIDKMSNRPSLILINTDRGLKYFNEIKQYLIYEKRDVQEGIKGNGRLNNPPGKNIKAKIFQFLYPICGLDKSINFTNIIFNIYIHIKKLRARLQNLYSK</sequence>
<dbReference type="Pfam" id="PF04432">
    <property type="entry name" value="FrhB_FdhB_C"/>
    <property type="match status" value="1"/>
</dbReference>
<evidence type="ECO:0000256" key="2">
    <source>
        <dbReference type="ARBA" id="ARBA00023004"/>
    </source>
</evidence>
<dbReference type="PANTHER" id="PTHR43193:SF2">
    <property type="entry name" value="POLYFERREDOXIN PROTEIN FWDF"/>
    <property type="match status" value="1"/>
</dbReference>
<feature type="domain" description="4Fe-4S ferredoxin-type" evidence="4">
    <location>
        <begin position="33"/>
        <end position="63"/>
    </location>
</feature>
<dbReference type="GO" id="GO:0051536">
    <property type="term" value="F:iron-sulfur cluster binding"/>
    <property type="evidence" value="ECO:0007669"/>
    <property type="project" value="UniProtKB-KW"/>
</dbReference>
<evidence type="ECO:0000256" key="1">
    <source>
        <dbReference type="ARBA" id="ARBA00022723"/>
    </source>
</evidence>
<organism evidence="5 6">
    <name type="scientific">Thomasclavelia cocleata</name>
    <dbReference type="NCBI Taxonomy" id="69824"/>
    <lineage>
        <taxon>Bacteria</taxon>
        <taxon>Bacillati</taxon>
        <taxon>Bacillota</taxon>
        <taxon>Erysipelotrichia</taxon>
        <taxon>Erysipelotrichales</taxon>
        <taxon>Coprobacillaceae</taxon>
        <taxon>Thomasclavelia</taxon>
    </lineage>
</organism>
<dbReference type="GeneID" id="78287661"/>